<dbReference type="InterPro" id="IPR012312">
    <property type="entry name" value="Hemerythrin-like"/>
</dbReference>
<dbReference type="Pfam" id="PF01814">
    <property type="entry name" value="Hemerythrin"/>
    <property type="match status" value="1"/>
</dbReference>
<dbReference type="Gene3D" id="1.20.120.520">
    <property type="entry name" value="nmb1532 protein domain like"/>
    <property type="match status" value="1"/>
</dbReference>
<reference evidence="3" key="1">
    <citation type="journal article" date="2019" name="Int. J. Syst. Evol. Microbiol.">
        <title>The Global Catalogue of Microorganisms (GCM) 10K type strain sequencing project: providing services to taxonomists for standard genome sequencing and annotation.</title>
        <authorList>
            <consortium name="The Broad Institute Genomics Platform"/>
            <consortium name="The Broad Institute Genome Sequencing Center for Infectious Disease"/>
            <person name="Wu L."/>
            <person name="Ma J."/>
        </authorList>
    </citation>
    <scope>NUCLEOTIDE SEQUENCE [LARGE SCALE GENOMIC DNA]</scope>
    <source>
        <strain evidence="3">JCM 3146</strain>
    </source>
</reference>
<proteinExistence type="predicted"/>
<organism evidence="2 3">
    <name type="scientific">Actinoallomurus spadix</name>
    <dbReference type="NCBI Taxonomy" id="79912"/>
    <lineage>
        <taxon>Bacteria</taxon>
        <taxon>Bacillati</taxon>
        <taxon>Actinomycetota</taxon>
        <taxon>Actinomycetes</taxon>
        <taxon>Streptosporangiales</taxon>
        <taxon>Thermomonosporaceae</taxon>
        <taxon>Actinoallomurus</taxon>
    </lineage>
</organism>
<accession>A0ABP3G6V7</accession>
<keyword evidence="3" id="KW-1185">Reference proteome</keyword>
<dbReference type="PANTHER" id="PTHR35585">
    <property type="entry name" value="HHE DOMAIN PROTEIN (AFU_ORTHOLOGUE AFUA_4G00730)"/>
    <property type="match status" value="1"/>
</dbReference>
<protein>
    <recommendedName>
        <fullName evidence="1">Hemerythrin-like domain-containing protein</fullName>
    </recommendedName>
</protein>
<evidence type="ECO:0000313" key="3">
    <source>
        <dbReference type="Proteomes" id="UP001501822"/>
    </source>
</evidence>
<dbReference type="Proteomes" id="UP001501822">
    <property type="component" value="Unassembled WGS sequence"/>
</dbReference>
<name>A0ABP3G6V7_9ACTN</name>
<comment type="caution">
    <text evidence="2">The sequence shown here is derived from an EMBL/GenBank/DDBJ whole genome shotgun (WGS) entry which is preliminary data.</text>
</comment>
<gene>
    <name evidence="2" type="ORF">GCM10010151_29280</name>
</gene>
<evidence type="ECO:0000313" key="2">
    <source>
        <dbReference type="EMBL" id="GAA0337696.1"/>
    </source>
</evidence>
<sequence length="178" mass="20113">MLIEEHRDLWQLGTELSCLSPSEPLAHALGELMTAELVRHIVAEESFVYPVARTHLPQGDLVVEQEIAAHAKLEQMMRELERPGLTRAEFDALHVRMPAEARRHMQTEEEWLFPLLAERLSAEELLALGRKAIEAKEKASIRQRLAEPEGSLLNRIVASGTTLVDRVRAYLQDTGYAS</sequence>
<feature type="domain" description="Hemerythrin-like" evidence="1">
    <location>
        <begin position="2"/>
        <end position="116"/>
    </location>
</feature>
<dbReference type="EMBL" id="BAAABM010000017">
    <property type="protein sequence ID" value="GAA0337696.1"/>
    <property type="molecule type" value="Genomic_DNA"/>
</dbReference>
<evidence type="ECO:0000259" key="1">
    <source>
        <dbReference type="Pfam" id="PF01814"/>
    </source>
</evidence>
<dbReference type="PANTHER" id="PTHR35585:SF1">
    <property type="entry name" value="HHE DOMAIN PROTEIN (AFU_ORTHOLOGUE AFUA_4G00730)"/>
    <property type="match status" value="1"/>
</dbReference>